<dbReference type="InterPro" id="IPR048254">
    <property type="entry name" value="CDP_ALCOHOL_P_TRANSF_CS"/>
</dbReference>
<comment type="caution">
    <text evidence="4">The sequence shown here is derived from an EMBL/GenBank/DDBJ whole genome shotgun (WGS) entry which is preliminary data.</text>
</comment>
<feature type="transmembrane region" description="Helical" evidence="3">
    <location>
        <begin position="36"/>
        <end position="60"/>
    </location>
</feature>
<dbReference type="OrthoDB" id="9790577at2"/>
<reference evidence="4 5" key="1">
    <citation type="submission" date="2019-06" db="EMBL/GenBank/DDBJ databases">
        <title>Whole genome sequence for Rhodospirillaceae sp. R148.</title>
        <authorList>
            <person name="Wang G."/>
        </authorList>
    </citation>
    <scope>NUCLEOTIDE SEQUENCE [LARGE SCALE GENOMIC DNA]</scope>
    <source>
        <strain evidence="4 5">R148</strain>
    </source>
</reference>
<evidence type="ECO:0000256" key="1">
    <source>
        <dbReference type="ARBA" id="ARBA00022679"/>
    </source>
</evidence>
<keyword evidence="3" id="KW-0472">Membrane</keyword>
<feature type="transmembrane region" description="Helical" evidence="3">
    <location>
        <begin position="109"/>
        <end position="132"/>
    </location>
</feature>
<comment type="similarity">
    <text evidence="2">Belongs to the CDP-alcohol phosphatidyltransferase class-I family.</text>
</comment>
<accession>A0A545T1X9</accession>
<dbReference type="InterPro" id="IPR000462">
    <property type="entry name" value="CDP-OH_P_trans"/>
</dbReference>
<keyword evidence="1 2" id="KW-0808">Transferase</keyword>
<name>A0A545T1X9_9PROT</name>
<dbReference type="GO" id="GO:0016020">
    <property type="term" value="C:membrane"/>
    <property type="evidence" value="ECO:0007669"/>
    <property type="project" value="InterPro"/>
</dbReference>
<dbReference type="Gene3D" id="1.20.120.1760">
    <property type="match status" value="1"/>
</dbReference>
<gene>
    <name evidence="4" type="ORF">FKG95_26750</name>
</gene>
<evidence type="ECO:0000256" key="3">
    <source>
        <dbReference type="SAM" id="Phobius"/>
    </source>
</evidence>
<dbReference type="EMBL" id="VHSH01000014">
    <property type="protein sequence ID" value="TQV71237.1"/>
    <property type="molecule type" value="Genomic_DNA"/>
</dbReference>
<feature type="transmembrane region" description="Helical" evidence="3">
    <location>
        <begin position="80"/>
        <end position="103"/>
    </location>
</feature>
<dbReference type="InterPro" id="IPR043130">
    <property type="entry name" value="CDP-OH_PTrfase_TM_dom"/>
</dbReference>
<sequence length="206" mass="22154">MLDAWMRSRIDPPLNRVGRLAVRAGLRANHVTYTGVAVGIAAAAAIALEAYIAGMLLFFVNRILDGLDGAVARHSKLTDFGGYIDIVGDFVIYAFFVFGFALARPEENAVAAAFLILSFVGTGSSFLAYAIFAEKRKITTDIRGRKSLFYLGGLTEGSETIAAFALMCLFPSYFALIAWIFGALCWITTVTRAVAAAGSFTDGPQR</sequence>
<protein>
    <submittedName>
        <fullName evidence="4">CDP-alcohol phosphatidyltransferase family protein</fullName>
    </submittedName>
</protein>
<proteinExistence type="inferred from homology"/>
<evidence type="ECO:0000313" key="4">
    <source>
        <dbReference type="EMBL" id="TQV71237.1"/>
    </source>
</evidence>
<evidence type="ECO:0000256" key="2">
    <source>
        <dbReference type="RuleBase" id="RU003750"/>
    </source>
</evidence>
<organism evidence="4 5">
    <name type="scientific">Denitrobaculum tricleocarpae</name>
    <dbReference type="NCBI Taxonomy" id="2591009"/>
    <lineage>
        <taxon>Bacteria</taxon>
        <taxon>Pseudomonadati</taxon>
        <taxon>Pseudomonadota</taxon>
        <taxon>Alphaproteobacteria</taxon>
        <taxon>Rhodospirillales</taxon>
        <taxon>Rhodospirillaceae</taxon>
        <taxon>Denitrobaculum</taxon>
    </lineage>
</organism>
<dbReference type="GO" id="GO:0008654">
    <property type="term" value="P:phospholipid biosynthetic process"/>
    <property type="evidence" value="ECO:0007669"/>
    <property type="project" value="InterPro"/>
</dbReference>
<keyword evidence="5" id="KW-1185">Reference proteome</keyword>
<keyword evidence="3" id="KW-1133">Transmembrane helix</keyword>
<keyword evidence="3" id="KW-0812">Transmembrane</keyword>
<dbReference type="RefSeq" id="WP_142899530.1">
    <property type="nucleotide sequence ID" value="NZ_ML660065.1"/>
</dbReference>
<dbReference type="GO" id="GO:0016780">
    <property type="term" value="F:phosphotransferase activity, for other substituted phosphate groups"/>
    <property type="evidence" value="ECO:0007669"/>
    <property type="project" value="InterPro"/>
</dbReference>
<evidence type="ECO:0000313" key="5">
    <source>
        <dbReference type="Proteomes" id="UP000315252"/>
    </source>
</evidence>
<dbReference type="AlphaFoldDB" id="A0A545T1X9"/>
<dbReference type="PROSITE" id="PS00379">
    <property type="entry name" value="CDP_ALCOHOL_P_TRANSF"/>
    <property type="match status" value="1"/>
</dbReference>
<dbReference type="Pfam" id="PF01066">
    <property type="entry name" value="CDP-OH_P_transf"/>
    <property type="match status" value="1"/>
</dbReference>
<dbReference type="Proteomes" id="UP000315252">
    <property type="component" value="Unassembled WGS sequence"/>
</dbReference>